<dbReference type="Proteomes" id="UP000294656">
    <property type="component" value="Unassembled WGS sequence"/>
</dbReference>
<dbReference type="RefSeq" id="WP_133503747.1">
    <property type="nucleotide sequence ID" value="NZ_SNXC01000011.1"/>
</dbReference>
<dbReference type="EMBL" id="SNXC01000011">
    <property type="protein sequence ID" value="TDO98327.1"/>
    <property type="molecule type" value="Genomic_DNA"/>
</dbReference>
<dbReference type="CDD" id="cd16378">
    <property type="entry name" value="CcmH_N"/>
    <property type="match status" value="1"/>
</dbReference>
<dbReference type="PANTHER" id="PTHR47870">
    <property type="entry name" value="CYTOCHROME C-TYPE BIOGENESIS PROTEIN CCMH"/>
    <property type="match status" value="1"/>
</dbReference>
<evidence type="ECO:0000313" key="10">
    <source>
        <dbReference type="Proteomes" id="UP000294656"/>
    </source>
</evidence>
<feature type="transmembrane region" description="Helical" evidence="7">
    <location>
        <begin position="108"/>
        <end position="129"/>
    </location>
</feature>
<comment type="function">
    <text evidence="7">Possible subunit of a heme lyase.</text>
</comment>
<dbReference type="InterPro" id="IPR038297">
    <property type="entry name" value="CcmH/CycL/NrfF/Ccl2_sf"/>
</dbReference>
<dbReference type="Pfam" id="PF03918">
    <property type="entry name" value="CcmH"/>
    <property type="match status" value="1"/>
</dbReference>
<keyword evidence="6 7" id="KW-0408">Iron</keyword>
<keyword evidence="10" id="KW-1185">Reference proteome</keyword>
<protein>
    <recommendedName>
        <fullName evidence="7">Cytochrome c-type biogenesis protein</fullName>
    </recommendedName>
</protein>
<dbReference type="FunFam" id="1.10.8.640:FF:000001">
    <property type="entry name" value="Cytochrome c-type biogenesis protein"/>
    <property type="match status" value="1"/>
</dbReference>
<comment type="similarity">
    <text evidence="1 7">Belongs to the CcmH/CycL/Ccl2/NrfF family.</text>
</comment>
<keyword evidence="3 7" id="KW-0479">Metal-binding</keyword>
<evidence type="ECO:0000256" key="5">
    <source>
        <dbReference type="ARBA" id="ARBA00022748"/>
    </source>
</evidence>
<keyword evidence="7" id="KW-0812">Transmembrane</keyword>
<proteinExistence type="inferred from homology"/>
<keyword evidence="4 7" id="KW-0732">Signal</keyword>
<keyword evidence="7" id="KW-1133">Transmembrane helix</keyword>
<dbReference type="GO" id="GO:0005886">
    <property type="term" value="C:plasma membrane"/>
    <property type="evidence" value="ECO:0007669"/>
    <property type="project" value="TreeGrafter"/>
</dbReference>
<dbReference type="InterPro" id="IPR051263">
    <property type="entry name" value="C-type_cytochrome_biogenesis"/>
</dbReference>
<feature type="domain" description="CcmH/CycL/Ccl2/NrfF N-terminal" evidence="8">
    <location>
        <begin position="22"/>
        <end position="137"/>
    </location>
</feature>
<evidence type="ECO:0000259" key="8">
    <source>
        <dbReference type="Pfam" id="PF03918"/>
    </source>
</evidence>
<evidence type="ECO:0000256" key="6">
    <source>
        <dbReference type="ARBA" id="ARBA00023004"/>
    </source>
</evidence>
<accession>A0A4R6M9X9</accession>
<dbReference type="OrthoDB" id="9804975at2"/>
<reference evidence="9 10" key="1">
    <citation type="submission" date="2019-03" db="EMBL/GenBank/DDBJ databases">
        <title>Genomic Encyclopedia of Type Strains, Phase III (KMG-III): the genomes of soil and plant-associated and newly described type strains.</title>
        <authorList>
            <person name="Whitman W."/>
        </authorList>
    </citation>
    <scope>NUCLEOTIDE SEQUENCE [LARGE SCALE GENOMIC DNA]</scope>
    <source>
        <strain evidence="9 10">CECT 7378</strain>
    </source>
</reference>
<evidence type="ECO:0000256" key="2">
    <source>
        <dbReference type="ARBA" id="ARBA00022617"/>
    </source>
</evidence>
<dbReference type="PANTHER" id="PTHR47870:SF1">
    <property type="entry name" value="CYTOCHROME C-TYPE BIOGENESIS PROTEIN CCMH"/>
    <property type="match status" value="1"/>
</dbReference>
<evidence type="ECO:0000256" key="7">
    <source>
        <dbReference type="RuleBase" id="RU364112"/>
    </source>
</evidence>
<dbReference type="GO" id="GO:0046872">
    <property type="term" value="F:metal ion binding"/>
    <property type="evidence" value="ECO:0007669"/>
    <property type="project" value="UniProtKB-KW"/>
</dbReference>
<keyword evidence="7" id="KW-0472">Membrane</keyword>
<evidence type="ECO:0000256" key="1">
    <source>
        <dbReference type="ARBA" id="ARBA00010342"/>
    </source>
</evidence>
<keyword evidence="5" id="KW-0201">Cytochrome c-type biogenesis</keyword>
<keyword evidence="2 7" id="KW-0349">Heme</keyword>
<dbReference type="GO" id="GO:0017004">
    <property type="term" value="P:cytochrome complex assembly"/>
    <property type="evidence" value="ECO:0007669"/>
    <property type="project" value="UniProtKB-KW"/>
</dbReference>
<dbReference type="InterPro" id="IPR005616">
    <property type="entry name" value="CcmH/CycL/Ccl2/NrfF_N"/>
</dbReference>
<dbReference type="AlphaFoldDB" id="A0A4R6M9X9"/>
<evidence type="ECO:0000313" key="9">
    <source>
        <dbReference type="EMBL" id="TDO98327.1"/>
    </source>
</evidence>
<evidence type="ECO:0000256" key="4">
    <source>
        <dbReference type="ARBA" id="ARBA00022729"/>
    </source>
</evidence>
<evidence type="ECO:0000256" key="3">
    <source>
        <dbReference type="ARBA" id="ARBA00022723"/>
    </source>
</evidence>
<comment type="caution">
    <text evidence="9">The sequence shown here is derived from an EMBL/GenBank/DDBJ whole genome shotgun (WGS) entry which is preliminary data.</text>
</comment>
<gene>
    <name evidence="9" type="ORF">DFP79_1968</name>
</gene>
<name>A0A4R6M9X9_9GAMM</name>
<dbReference type="Gene3D" id="1.10.8.640">
    <property type="entry name" value="Cytochrome C biogenesis protein"/>
    <property type="match status" value="1"/>
</dbReference>
<organism evidence="9 10">
    <name type="scientific">Marinomonas balearica</name>
    <dbReference type="NCBI Taxonomy" id="491947"/>
    <lineage>
        <taxon>Bacteria</taxon>
        <taxon>Pseudomonadati</taxon>
        <taxon>Pseudomonadota</taxon>
        <taxon>Gammaproteobacteria</taxon>
        <taxon>Oceanospirillales</taxon>
        <taxon>Oceanospirillaceae</taxon>
        <taxon>Marinomonas</taxon>
    </lineage>
</organism>
<sequence>MALWLRAVFVWFAFLSGINSGMALADSIREFETPSQKVRYEQLIQSLRCPKCQNQSLADSDSAIATDLRDQVYRMITSNKSNTDIEDYMVARYGEFVLYKPVFESHTFFLWAAPLLFLSVGAIVFILVLRAQRKITETEF</sequence>